<evidence type="ECO:0000256" key="2">
    <source>
        <dbReference type="SAM" id="SignalP"/>
    </source>
</evidence>
<gene>
    <name evidence="3" type="ORF">GALMADRAFT_147542</name>
</gene>
<feature type="region of interest" description="Disordered" evidence="1">
    <location>
        <begin position="80"/>
        <end position="127"/>
    </location>
</feature>
<feature type="chain" id="PRO_5001648990" evidence="2">
    <location>
        <begin position="22"/>
        <end position="127"/>
    </location>
</feature>
<evidence type="ECO:0000313" key="3">
    <source>
        <dbReference type="EMBL" id="KDR66893.1"/>
    </source>
</evidence>
<evidence type="ECO:0000256" key="1">
    <source>
        <dbReference type="SAM" id="MobiDB-lite"/>
    </source>
</evidence>
<reference evidence="4" key="1">
    <citation type="journal article" date="2014" name="Proc. Natl. Acad. Sci. U.S.A.">
        <title>Extensive sampling of basidiomycete genomes demonstrates inadequacy of the white-rot/brown-rot paradigm for wood decay fungi.</title>
        <authorList>
            <person name="Riley R."/>
            <person name="Salamov A.A."/>
            <person name="Brown D.W."/>
            <person name="Nagy L.G."/>
            <person name="Floudas D."/>
            <person name="Held B.W."/>
            <person name="Levasseur A."/>
            <person name="Lombard V."/>
            <person name="Morin E."/>
            <person name="Otillar R."/>
            <person name="Lindquist E.A."/>
            <person name="Sun H."/>
            <person name="LaButti K.M."/>
            <person name="Schmutz J."/>
            <person name="Jabbour D."/>
            <person name="Luo H."/>
            <person name="Baker S.E."/>
            <person name="Pisabarro A.G."/>
            <person name="Walton J.D."/>
            <person name="Blanchette R.A."/>
            <person name="Henrissat B."/>
            <person name="Martin F."/>
            <person name="Cullen D."/>
            <person name="Hibbett D.S."/>
            <person name="Grigoriev I.V."/>
        </authorList>
    </citation>
    <scope>NUCLEOTIDE SEQUENCE [LARGE SCALE GENOMIC DNA]</scope>
    <source>
        <strain evidence="4">CBS 339.88</strain>
    </source>
</reference>
<keyword evidence="4" id="KW-1185">Reference proteome</keyword>
<name>A0A067SJG2_GALM3</name>
<proteinExistence type="predicted"/>
<dbReference type="AlphaFoldDB" id="A0A067SJG2"/>
<accession>A0A067SJG2</accession>
<dbReference type="HOGENOM" id="CLU_1970735_0_0_1"/>
<feature type="signal peptide" evidence="2">
    <location>
        <begin position="1"/>
        <end position="21"/>
    </location>
</feature>
<protein>
    <submittedName>
        <fullName evidence="3">Uncharacterized protein</fullName>
    </submittedName>
</protein>
<evidence type="ECO:0000313" key="4">
    <source>
        <dbReference type="Proteomes" id="UP000027222"/>
    </source>
</evidence>
<dbReference type="EMBL" id="KL142419">
    <property type="protein sequence ID" value="KDR66893.1"/>
    <property type="molecule type" value="Genomic_DNA"/>
</dbReference>
<organism evidence="3 4">
    <name type="scientific">Galerina marginata (strain CBS 339.88)</name>
    <dbReference type="NCBI Taxonomy" id="685588"/>
    <lineage>
        <taxon>Eukaryota</taxon>
        <taxon>Fungi</taxon>
        <taxon>Dikarya</taxon>
        <taxon>Basidiomycota</taxon>
        <taxon>Agaricomycotina</taxon>
        <taxon>Agaricomycetes</taxon>
        <taxon>Agaricomycetidae</taxon>
        <taxon>Agaricales</taxon>
        <taxon>Agaricineae</taxon>
        <taxon>Strophariaceae</taxon>
        <taxon>Galerina</taxon>
    </lineage>
</organism>
<keyword evidence="2" id="KW-0732">Signal</keyword>
<dbReference type="Proteomes" id="UP000027222">
    <property type="component" value="Unassembled WGS sequence"/>
</dbReference>
<sequence>MSRAILVSLLVFCLSVGLSGAAPVPDPLQSLTERFDASDNIHVLRSLESLFDRDELEHKPREYPTIVILDSRGLTSNILNKLKGSLPQGGKSGGKPGKPGKAPPAPKPLPKGSKPSPNRNSAACLHG</sequence>